<evidence type="ECO:0000313" key="3">
    <source>
        <dbReference type="EMBL" id="QDY78199.1"/>
    </source>
</evidence>
<dbReference type="OrthoDB" id="4204978at2"/>
<dbReference type="Pfam" id="PF14200">
    <property type="entry name" value="RicinB_lectin_2"/>
    <property type="match status" value="2"/>
</dbReference>
<feature type="region of interest" description="Disordered" evidence="1">
    <location>
        <begin position="1"/>
        <end position="23"/>
    </location>
</feature>
<dbReference type="CDD" id="cd00161">
    <property type="entry name" value="beta-trefoil_Ricin-like"/>
    <property type="match status" value="1"/>
</dbReference>
<evidence type="ECO:0000256" key="1">
    <source>
        <dbReference type="SAM" id="MobiDB-lite"/>
    </source>
</evidence>
<dbReference type="InterPro" id="IPR035992">
    <property type="entry name" value="Ricin_B-like_lectins"/>
</dbReference>
<accession>A0A5B8IL49</accession>
<protein>
    <submittedName>
        <fullName evidence="3">RICIN domain-containing protein</fullName>
    </submittedName>
</protein>
<dbReference type="SMART" id="SM00458">
    <property type="entry name" value="RICIN"/>
    <property type="match status" value="1"/>
</dbReference>
<evidence type="ECO:0000313" key="4">
    <source>
        <dbReference type="Proteomes" id="UP000320580"/>
    </source>
</evidence>
<dbReference type="PROSITE" id="PS50231">
    <property type="entry name" value="RICIN_B_LECTIN"/>
    <property type="match status" value="1"/>
</dbReference>
<dbReference type="Gene3D" id="2.80.10.50">
    <property type="match status" value="3"/>
</dbReference>
<dbReference type="EMBL" id="CP042266">
    <property type="protein sequence ID" value="QDY78199.1"/>
    <property type="molecule type" value="Genomic_DNA"/>
</dbReference>
<proteinExistence type="predicted"/>
<dbReference type="SUPFAM" id="SSF50370">
    <property type="entry name" value="Ricin B-like lectins"/>
    <property type="match status" value="1"/>
</dbReference>
<evidence type="ECO:0000259" key="2">
    <source>
        <dbReference type="SMART" id="SM00458"/>
    </source>
</evidence>
<name>A0A5B8IL49_9ACTN</name>
<gene>
    <name evidence="3" type="ORF">FQU76_18785</name>
</gene>
<reference evidence="3 4" key="1">
    <citation type="submission" date="2019-07" db="EMBL/GenBank/DDBJ databases">
        <authorList>
            <person name="Zhu P."/>
        </authorList>
    </citation>
    <scope>NUCLEOTIDE SEQUENCE [LARGE SCALE GENOMIC DNA]</scope>
    <source>
        <strain evidence="3 4">SSL-25</strain>
    </source>
</reference>
<dbReference type="Proteomes" id="UP000320580">
    <property type="component" value="Chromosome"/>
</dbReference>
<dbReference type="InterPro" id="IPR000772">
    <property type="entry name" value="Ricin_B_lectin"/>
</dbReference>
<keyword evidence="4" id="KW-1185">Reference proteome</keyword>
<dbReference type="KEGG" id="sqz:FQU76_18785"/>
<organism evidence="3 4">
    <name type="scientific">Streptomyces qinzhouensis</name>
    <dbReference type="NCBI Taxonomy" id="2599401"/>
    <lineage>
        <taxon>Bacteria</taxon>
        <taxon>Bacillati</taxon>
        <taxon>Actinomycetota</taxon>
        <taxon>Actinomycetes</taxon>
        <taxon>Kitasatosporales</taxon>
        <taxon>Streptomycetaceae</taxon>
        <taxon>Streptomyces</taxon>
    </lineage>
</organism>
<sequence>MASSPPVTPFVGAVPGRGHRMGGQGLPEQDWIADGLREVLGGGELSARKQARVEGNRPRHHIVAVALNAFARFGQSAELTELEQEIVDAFRRAGISDAQIAEYGRIFTEASAEAKARAFPDVVAGLTPETGYGTAELQRDAPTVVRDVLDLPHVQLEERAPGQARVGPSPADTPAATNVGWSATILQVPQEASAAAFAAPPPAPPVTAFAAPPAGQTLVTVWADNFYCEKESTELSPDDELYFNFVTTDRSNSTTVLPPTIENVDAGETHSFTNVILWNQAVAPWGLIVTVDVWEEDSGNNRSPLAAAQLEAAKEFAASLRGDTLADALIMGAQLPLELADGYSFSPLVAAVTMGISAVIETFISWSYDDHVGTHAFAFASAALTALGPVGSPSTYEGVIDGSSNGEARIRLRIRADQGSPGRRIRLTNVNSGKILTVHGASLDDGANVDQWHYHSGENQHWRLVDKGNGVYALLNERSGQALSVYGGSVDDSANIVQWPYGDTDNQHWRLEDTGNGFKVINVRSGKVLDVYGRRTDDGTNVIQYTYSQTANQHWRINDI</sequence>
<feature type="domain" description="Ricin B lectin" evidence="2">
    <location>
        <begin position="422"/>
        <end position="558"/>
    </location>
</feature>
<dbReference type="AlphaFoldDB" id="A0A5B8IL49"/>